<dbReference type="Proteomes" id="UP000541558">
    <property type="component" value="Unassembled WGS sequence"/>
</dbReference>
<feature type="compositionally biased region" description="Polar residues" evidence="1">
    <location>
        <begin position="368"/>
        <end position="377"/>
    </location>
</feature>
<sequence length="408" mass="45174">MSEKCYTPIAPLPKYYESNPRAHLSAEEQGMYDQVLAHFAADEYALPAIEKGELMDEEKFWFSRECLLRFLRASKWKTETAIQRLENTLKWRREYGLYDKLTAEHVEPEALTGKEILYGFDTKGKPGFYMIPSRQNTEESPRQVEFAVFMLERCIDLMQPGVETLAILINFAQRAKNPSLGIARQVLNILQDHYPERLGHALIINIPFLINAFFKIILPFVDPITREKLKFNVDVVKEGIFEKDMCMSEFWGGSRDFEYDHDKYWKALVTDADNNVNKWTKKWRALGAKVGISEWEYKGGPSPALEDSAGTEDLGDKHKEDVSVIAVPALTINPAADAPLIPEVVIQPATAVPDVTKVEGKAEKGDTAPTTTTSHGEGQSGSHATTAGGAATSGGDGGAAGADGGAAE</sequence>
<feature type="region of interest" description="Disordered" evidence="1">
    <location>
        <begin position="357"/>
        <end position="408"/>
    </location>
</feature>
<dbReference type="AlphaFoldDB" id="A0A8H5B4P1"/>
<dbReference type="InterPro" id="IPR036865">
    <property type="entry name" value="CRAL-TRIO_dom_sf"/>
</dbReference>
<evidence type="ECO:0000259" key="2">
    <source>
        <dbReference type="PROSITE" id="PS50191"/>
    </source>
</evidence>
<name>A0A8H5B4P1_9AGAR</name>
<gene>
    <name evidence="3" type="ORF">D9611_004787</name>
</gene>
<dbReference type="PROSITE" id="PS50191">
    <property type="entry name" value="CRAL_TRIO"/>
    <property type="match status" value="1"/>
</dbReference>
<dbReference type="SMART" id="SM01100">
    <property type="entry name" value="CRAL_TRIO_N"/>
    <property type="match status" value="1"/>
</dbReference>
<evidence type="ECO:0000313" key="3">
    <source>
        <dbReference type="EMBL" id="KAF5315682.1"/>
    </source>
</evidence>
<comment type="caution">
    <text evidence="3">The sequence shown here is derived from an EMBL/GenBank/DDBJ whole genome shotgun (WGS) entry which is preliminary data.</text>
</comment>
<dbReference type="InterPro" id="IPR052578">
    <property type="entry name" value="PI_Transfer_CRAL-TRIO"/>
</dbReference>
<feature type="domain" description="CRAL-TRIO" evidence="2">
    <location>
        <begin position="99"/>
        <end position="259"/>
    </location>
</feature>
<dbReference type="EMBL" id="JAACJK010000220">
    <property type="protein sequence ID" value="KAF5315682.1"/>
    <property type="molecule type" value="Genomic_DNA"/>
</dbReference>
<dbReference type="PANTHER" id="PTHR45824:SF29">
    <property type="entry name" value="GH16843P"/>
    <property type="match status" value="1"/>
</dbReference>
<dbReference type="Pfam" id="PF00650">
    <property type="entry name" value="CRAL_TRIO"/>
    <property type="match status" value="1"/>
</dbReference>
<dbReference type="InterPro" id="IPR001251">
    <property type="entry name" value="CRAL-TRIO_dom"/>
</dbReference>
<accession>A0A8H5B4P1</accession>
<dbReference type="Pfam" id="PF03765">
    <property type="entry name" value="CRAL_TRIO_N"/>
    <property type="match status" value="1"/>
</dbReference>
<proteinExistence type="predicted"/>
<feature type="compositionally biased region" description="Basic and acidic residues" evidence="1">
    <location>
        <begin position="357"/>
        <end position="366"/>
    </location>
</feature>
<dbReference type="GO" id="GO:0008526">
    <property type="term" value="F:phosphatidylinositol transfer activity"/>
    <property type="evidence" value="ECO:0007669"/>
    <property type="project" value="TreeGrafter"/>
</dbReference>
<dbReference type="OrthoDB" id="75724at2759"/>
<evidence type="ECO:0000256" key="1">
    <source>
        <dbReference type="SAM" id="MobiDB-lite"/>
    </source>
</evidence>
<protein>
    <recommendedName>
        <fullName evidence="2">CRAL-TRIO domain-containing protein</fullName>
    </recommendedName>
</protein>
<dbReference type="CDD" id="cd00170">
    <property type="entry name" value="SEC14"/>
    <property type="match status" value="1"/>
</dbReference>
<dbReference type="PANTHER" id="PTHR45824">
    <property type="entry name" value="GH16843P"/>
    <property type="match status" value="1"/>
</dbReference>
<keyword evidence="4" id="KW-1185">Reference proteome</keyword>
<dbReference type="Gene3D" id="3.40.525.10">
    <property type="entry name" value="CRAL-TRIO lipid binding domain"/>
    <property type="match status" value="1"/>
</dbReference>
<feature type="compositionally biased region" description="Low complexity" evidence="1">
    <location>
        <begin position="380"/>
        <end position="390"/>
    </location>
</feature>
<organism evidence="3 4">
    <name type="scientific">Ephemerocybe angulata</name>
    <dbReference type="NCBI Taxonomy" id="980116"/>
    <lineage>
        <taxon>Eukaryota</taxon>
        <taxon>Fungi</taxon>
        <taxon>Dikarya</taxon>
        <taxon>Basidiomycota</taxon>
        <taxon>Agaricomycotina</taxon>
        <taxon>Agaricomycetes</taxon>
        <taxon>Agaricomycetidae</taxon>
        <taxon>Agaricales</taxon>
        <taxon>Agaricineae</taxon>
        <taxon>Psathyrellaceae</taxon>
        <taxon>Ephemerocybe</taxon>
    </lineage>
</organism>
<dbReference type="InterPro" id="IPR011074">
    <property type="entry name" value="CRAL/TRIO_N_dom"/>
</dbReference>
<dbReference type="SUPFAM" id="SSF46938">
    <property type="entry name" value="CRAL/TRIO N-terminal domain"/>
    <property type="match status" value="1"/>
</dbReference>
<dbReference type="InterPro" id="IPR036273">
    <property type="entry name" value="CRAL/TRIO_N_dom_sf"/>
</dbReference>
<dbReference type="SMART" id="SM00516">
    <property type="entry name" value="SEC14"/>
    <property type="match status" value="1"/>
</dbReference>
<feature type="compositionally biased region" description="Gly residues" evidence="1">
    <location>
        <begin position="391"/>
        <end position="408"/>
    </location>
</feature>
<evidence type="ECO:0000313" key="4">
    <source>
        <dbReference type="Proteomes" id="UP000541558"/>
    </source>
</evidence>
<dbReference type="SUPFAM" id="SSF52087">
    <property type="entry name" value="CRAL/TRIO domain"/>
    <property type="match status" value="1"/>
</dbReference>
<reference evidence="3 4" key="1">
    <citation type="journal article" date="2020" name="ISME J.">
        <title>Uncovering the hidden diversity of litter-decomposition mechanisms in mushroom-forming fungi.</title>
        <authorList>
            <person name="Floudas D."/>
            <person name="Bentzer J."/>
            <person name="Ahren D."/>
            <person name="Johansson T."/>
            <person name="Persson P."/>
            <person name="Tunlid A."/>
        </authorList>
    </citation>
    <scope>NUCLEOTIDE SEQUENCE [LARGE SCALE GENOMIC DNA]</scope>
    <source>
        <strain evidence="3 4">CBS 175.51</strain>
    </source>
</reference>